<dbReference type="EMBL" id="MFEN01000007">
    <property type="protein sequence ID" value="OGE84514.1"/>
    <property type="molecule type" value="Genomic_DNA"/>
</dbReference>
<dbReference type="Proteomes" id="UP000176339">
    <property type="component" value="Unassembled WGS sequence"/>
</dbReference>
<dbReference type="InterPro" id="IPR015797">
    <property type="entry name" value="NUDIX_hydrolase-like_dom_sf"/>
</dbReference>
<proteinExistence type="predicted"/>
<dbReference type="Gene3D" id="3.90.79.10">
    <property type="entry name" value="Nucleoside Triphosphate Pyrophosphohydrolase"/>
    <property type="match status" value="1"/>
</dbReference>
<comment type="caution">
    <text evidence="2">The sequence shown here is derived from an EMBL/GenBank/DDBJ whole genome shotgun (WGS) entry which is preliminary data.</text>
</comment>
<organism evidence="2 3">
    <name type="scientific">Candidatus Doudnabacteria bacterium RIFCSPHIGHO2_01_FULL_49_9</name>
    <dbReference type="NCBI Taxonomy" id="1817827"/>
    <lineage>
        <taxon>Bacteria</taxon>
        <taxon>Candidatus Doudnaibacteriota</taxon>
    </lineage>
</organism>
<reference evidence="2 3" key="1">
    <citation type="journal article" date="2016" name="Nat. Commun.">
        <title>Thousands of microbial genomes shed light on interconnected biogeochemical processes in an aquifer system.</title>
        <authorList>
            <person name="Anantharaman K."/>
            <person name="Brown C.T."/>
            <person name="Hug L.A."/>
            <person name="Sharon I."/>
            <person name="Castelle C.J."/>
            <person name="Probst A.J."/>
            <person name="Thomas B.C."/>
            <person name="Singh A."/>
            <person name="Wilkins M.J."/>
            <person name="Karaoz U."/>
            <person name="Brodie E.L."/>
            <person name="Williams K.H."/>
            <person name="Hubbard S.S."/>
            <person name="Banfield J.F."/>
        </authorList>
    </citation>
    <scope>NUCLEOTIDE SEQUENCE [LARGE SCALE GENOMIC DNA]</scope>
</reference>
<dbReference type="InterPro" id="IPR000086">
    <property type="entry name" value="NUDIX_hydrolase_dom"/>
</dbReference>
<accession>A0A1F5P3Z6</accession>
<evidence type="ECO:0000313" key="3">
    <source>
        <dbReference type="Proteomes" id="UP000176339"/>
    </source>
</evidence>
<dbReference type="CDD" id="cd02883">
    <property type="entry name" value="NUDIX_Hydrolase"/>
    <property type="match status" value="1"/>
</dbReference>
<dbReference type="SUPFAM" id="SSF55811">
    <property type="entry name" value="Nudix"/>
    <property type="match status" value="1"/>
</dbReference>
<evidence type="ECO:0000313" key="2">
    <source>
        <dbReference type="EMBL" id="OGE84514.1"/>
    </source>
</evidence>
<sequence>MAEQVPAGQLDKRPKLQPNIGAFIGLVGGDAILLRQRTKGERASITGRDYTGQWELPGGAAEPIGDQKTDYYYVFREALRELNEEAGVIVEEDERLAVPGLPLFFNAETGPDLTIVYPLPDSLADHVGAEAIDSGAVRWVHFDKLQEMARNKEIVGGYGKRHHIMALHALATEAKDDLIREAAQDALNEINQLIFG</sequence>
<protein>
    <recommendedName>
        <fullName evidence="1">Nudix hydrolase domain-containing protein</fullName>
    </recommendedName>
</protein>
<dbReference type="PROSITE" id="PS51462">
    <property type="entry name" value="NUDIX"/>
    <property type="match status" value="1"/>
</dbReference>
<feature type="domain" description="Nudix hydrolase" evidence="1">
    <location>
        <begin position="15"/>
        <end position="162"/>
    </location>
</feature>
<evidence type="ECO:0000259" key="1">
    <source>
        <dbReference type="PROSITE" id="PS51462"/>
    </source>
</evidence>
<name>A0A1F5P3Z6_9BACT</name>
<dbReference type="AlphaFoldDB" id="A0A1F5P3Z6"/>
<gene>
    <name evidence="2" type="ORF">A2846_04510</name>
</gene>